<dbReference type="InterPro" id="IPR032821">
    <property type="entry name" value="PKS_assoc"/>
</dbReference>
<dbReference type="InterPro" id="IPR049900">
    <property type="entry name" value="PKS_mFAS_DH"/>
</dbReference>
<dbReference type="InterPro" id="IPR042104">
    <property type="entry name" value="PKS_dehydratase_sf"/>
</dbReference>
<evidence type="ECO:0000256" key="6">
    <source>
        <dbReference type="ARBA" id="ARBA00023268"/>
    </source>
</evidence>
<comment type="cofactor">
    <cofactor evidence="1">
        <name>pantetheine 4'-phosphate</name>
        <dbReference type="ChEBI" id="CHEBI:47942"/>
    </cofactor>
</comment>
<keyword evidence="2" id="KW-0596">Phosphopantetheine</keyword>
<dbReference type="InterPro" id="IPR018201">
    <property type="entry name" value="Ketoacyl_synth_AS"/>
</dbReference>
<dbReference type="SMART" id="SM00827">
    <property type="entry name" value="PKS_AT"/>
    <property type="match status" value="2"/>
</dbReference>
<dbReference type="Gene3D" id="6.10.140.1830">
    <property type="match status" value="1"/>
</dbReference>
<feature type="domain" description="Carrier" evidence="10">
    <location>
        <begin position="1413"/>
        <end position="1488"/>
    </location>
</feature>
<sequence length="3123" mass="322074">MSNEDRLRDYLKRVTADLQQTRQRLIEAESRDREPVAIIGVSCRYPGGVTSPEEFWRLLDAGADGIGPFPEDRGWIIDTDPGYRPEGGFAGDVAAFDAAFFGISPREALAMDPQQRLLLESCWEAVETAGIDPTTLQGSTTGVFAGTSSHEYNSLVVGNAAAAGLEGYVLTGTAGSVVSGRVAYALGLTGPALTVDTACSSSLVALHLAVQALRNDECSMALAGGVTVLATPGTFAEFSRQGGMAGNGRCKPYAAAADGTGWSEGVGVVLVERLSDARRLGHRVWGVVRGSAVNQDGASNGLTAPNGPSQERVIRHALANARVSASDVDLVEGHGTGTRLGDPIEAQALLATYGQGRTHGPLRLGSVKSNIGHSQAASGIAGVIKAVLAMRHGTMPRSLHVDEPTPQVDWSAGEIELLTEAREWPRDAERPRRAGVSSFGISGTNAHVIVEEGDPEPEPVPPVAVPNGGVAWALSAKSDGALRAQAARLARWAEGGGTAEGSADGMTESLRVGLVETALTLAGRSRFGHRAAVVGADREILVAGLRSIAAGEPSADAYVGAVAGAGSGVLVFPGQGWQRPGVGAGLLAEGGRFAEVIGECGQALSQWADFDLVDVLSGTDEAWLERVDVVQPVLWAVMVGLARVWQDAGFTPDAVLGHSQGEIAAAVVAGALTVADGARVVAVRSRVIREHLAGSGGMVSIAASAADVEKWISATGRTGAVSVATINGPGAVTVAGERDAVVGFAAEVEARGVRVRVLDVDYASHSPMVERIEAVLRRELAGLKPGPVRGSGWLSTVSGLWLRGDEADAEYWYRNLREQVRFGPAVEELVRSGHGVFVEASGHPVLTSGVEQVFEQVAEMRASGSAAAPTGVVSGTLRRDVPDRAGLLGSAAKLFSAGVGIQWQPLLSGGADTVDLASARVAVPGYAFERTRYWLDVPSDAAGDVSAVGLAATGHPLVGASVAMAGGGCLLTGRLSVAAQPWLGVSAAARAAGVVVVPSGALLDLVLRAGAEVGCGAVRRLAVEVPLVVPEEGGLQLQVTVSAPSSDGTCELAVFTRFERDGDADSDTEAEEWTRHIIGVLAPADQAPEPADSAGEPAAEIEVGATSIGQAVVDAVVALAGDDVAAETVALVAGFDDVVASAVGAERLRLYVRRDDDDNFHVSAVTPDGVRALSIGSLAVHRMPIGDLRKLDRGSAGDALYRIEWIEVQAVPAVPAVAAEDIRSVFCATAAEANEAIQQRIASTEPYRLVIMTRGAVSTGADDPVRDPAASAVWDLVKADRPDAVAVLDIGADAEPDPQAVAAVLADEPRLALRGGKLLAPRLVKVRATDESLPDDAVHVLTELVNGTEWPSADIVSAQVDFVGVRARQADGTPVPHLLRALIRAAKPAPADAPADVPVRARLAAAEPEQQLEILLDLVRRQAASVLRHDTTDAVGTDKPFRELGFDSLTAVEMRNRLVDALSVPLPTTVLFDHPSAHELAAFLLDRLTESAGGPARAVIVQAAAVADEPIAIVGMACRFPGAVSTPEEFWRLLADGSDGIGPFPGDRGWESVLEDALAAGYRPEGGFLADVSGFDAGFFGISPREALAMDPQQRLVLEASWEAFESAGIEPGSLRGSRTGVFLGAGSSEYVALLAANPSGAEGYLMTGNVASVLSGRVSYTLGLTGPAVSVDTACSSSLVALHLAAQALRNGECEMAVAGGVTVMATPGLFGEFARQGGLAADARCKAYAGTADGTAWSEGVGVLAVERLSDARRLGHRVLGLLRGSAVNQDGASNGLTAPNGPAQENVILQALANAGVTAAEVDLLEGHGTGTRLGDPIEAQALLATYGRDRAAGPVWLGSVKSNIGHTQAAAGVAGVIKALLAMRHEAMPATLHVDEPSPLVDWESGAVALLTDAREWRREESRPRLAAVSSFGISGTNAHVIVEEGDPEPVVEVAPVPVGGVVWALSAKSEGALRAQAARLAEWAADDDEGLVETGLALAGRSRFGVRAAVVGQSRESLVAQLLEVAGGGGRSNSQNLVAGSVAVLFSGQGSQRIGMGLGLRNVLPVFTEVFDRACELLGLSIEMLSDAEVLNRTEVTQPALFAVQVAAYRQLEAWGLSASWLGGHSIGELSAAYLAGVWDLEGACKIVAARGRLMGQARAGGAMAALEATEAEVLASLPDGVGIAAVNGPTSVVVSGDADVVEALVEQYKDSGHRVRRLTVSHAFHSHHMDSALVEFEKIVASVPATLPRLKLVSTLTGTELADDVTDPTYWVRQLREAVRFADAVRFLADQGVGVFVDVSPDGVLTSMVTGVVSEAVTVPTLRKGVDEPTALTKSAAALHAAGLDLDWPTVLGGGDQPGRVGLPTYAFDRTRYWVALPPRRGSGAAGDDVDSEFWDLVGRADVDGVAAELGAVDDGERDALAGVVPMLARWRGRGRLGRSRYEVTWEKLPGATSAELTGSWLLVTSAEVPDDLRSVLSERLPQLATTDLASCEAWSAERWAAFDGVLSLLGRVGGGDAPGVSSGLAETLRLIRTCAALPKPPRIWALTRGGAAAPGGADIDPWAWQLWGLGRVAALDLPAGWGGLVDLPAQVDAETVGRLVEVLADGTQDQVALRSDGAWAARLVRLPETQTSESWKARGTVLITGASGAIGGRVARWAAERGAARIVLASRRGAEAPGYAELVAALDAAGTEAVPVVCDVADRDQVRALLAECGPDLSAVFHAAGAPGLTPLGGPDAVTDAGRWSEVAGAKAAGAWWLHQELGDRELDAFVVFSSIAAVWGSGAQGAYAAANAFLDGLVTSRRARGLAGTSVAWGPWGGGGMADGDTGEYLARRGLRVLDPDLALTALEQAVVRAAGATGTAMTGMTALTSGADTIAADGAAPPASALASAVTAATAATAATAVTVVADVDWSVFAPAFTLARPAPILAAVPEAVAALRAQQSPDAAPDPGAGAFVARLSDLTPEERKRELLDLVRTQAALVLGHASPAEVGPDSAFSDLGFDSLTAVELRNVLTRATDHQLPPTLVFDHPTPTAVAEFLRGELLPQDAPPAEVALTQLGQLEAALAALPADDAARGLVINRLQAALVGMGGTGAGARRGSGPDAGPDAESTADRLKAASSSEIFDFIDRQLGRSK</sequence>
<evidence type="ECO:0000313" key="13">
    <source>
        <dbReference type="EMBL" id="GAA2046140.1"/>
    </source>
</evidence>
<dbReference type="Gene3D" id="3.40.47.10">
    <property type="match status" value="2"/>
</dbReference>
<dbReference type="Gene3D" id="3.30.70.3290">
    <property type="match status" value="2"/>
</dbReference>
<dbReference type="PROSITE" id="PS52004">
    <property type="entry name" value="KS3_2"/>
    <property type="match status" value="2"/>
</dbReference>
<evidence type="ECO:0000259" key="11">
    <source>
        <dbReference type="PROSITE" id="PS52004"/>
    </source>
</evidence>
<dbReference type="SMART" id="SM00826">
    <property type="entry name" value="PKS_DH"/>
    <property type="match status" value="1"/>
</dbReference>
<dbReference type="SUPFAM" id="SSF52151">
    <property type="entry name" value="FabD/lysophospholipase-like"/>
    <property type="match status" value="2"/>
</dbReference>
<feature type="domain" description="PKS/mFAS DH" evidence="12">
    <location>
        <begin position="955"/>
        <end position="1267"/>
    </location>
</feature>
<reference evidence="14" key="1">
    <citation type="journal article" date="2019" name="Int. J. Syst. Evol. Microbiol.">
        <title>The Global Catalogue of Microorganisms (GCM) 10K type strain sequencing project: providing services to taxonomists for standard genome sequencing and annotation.</title>
        <authorList>
            <consortium name="The Broad Institute Genomics Platform"/>
            <consortium name="The Broad Institute Genome Sequencing Center for Infectious Disease"/>
            <person name="Wu L."/>
            <person name="Ma J."/>
        </authorList>
    </citation>
    <scope>NUCLEOTIDE SEQUENCE [LARGE SCALE GENOMIC DNA]</scope>
    <source>
        <strain evidence="14">JCM 16014</strain>
    </source>
</reference>
<dbReference type="CDD" id="cd08952">
    <property type="entry name" value="KR_1_SDR_x"/>
    <property type="match status" value="1"/>
</dbReference>
<dbReference type="PROSITE" id="PS00012">
    <property type="entry name" value="PHOSPHOPANTETHEINE"/>
    <property type="match status" value="1"/>
</dbReference>
<name>A0ABP5GKQ6_9ACTN</name>
<dbReference type="InterPro" id="IPR013968">
    <property type="entry name" value="PKS_KR"/>
</dbReference>
<dbReference type="InterPro" id="IPR014030">
    <property type="entry name" value="Ketoacyl_synth_N"/>
</dbReference>
<dbReference type="Pfam" id="PF18369">
    <property type="entry name" value="PKS_DE"/>
    <property type="match status" value="1"/>
</dbReference>
<dbReference type="PROSITE" id="PS50075">
    <property type="entry name" value="CARRIER"/>
    <property type="match status" value="2"/>
</dbReference>
<dbReference type="SUPFAM" id="SSF53901">
    <property type="entry name" value="Thiolase-like"/>
    <property type="match status" value="2"/>
</dbReference>
<evidence type="ECO:0000256" key="9">
    <source>
        <dbReference type="SAM" id="MobiDB-lite"/>
    </source>
</evidence>
<dbReference type="InterPro" id="IPR020806">
    <property type="entry name" value="PKS_PP-bd"/>
</dbReference>
<dbReference type="Pfam" id="PF02801">
    <property type="entry name" value="Ketoacyl-synt_C"/>
    <property type="match status" value="2"/>
</dbReference>
<protein>
    <submittedName>
        <fullName evidence="13">Uncharacterized protein</fullName>
    </submittedName>
</protein>
<dbReference type="InterPro" id="IPR016036">
    <property type="entry name" value="Malonyl_transacylase_ACP-bd"/>
</dbReference>
<keyword evidence="4" id="KW-0808">Transferase</keyword>
<evidence type="ECO:0000256" key="3">
    <source>
        <dbReference type="ARBA" id="ARBA00022553"/>
    </source>
</evidence>
<evidence type="ECO:0000256" key="7">
    <source>
        <dbReference type="ARBA" id="ARBA00023315"/>
    </source>
</evidence>
<dbReference type="SUPFAM" id="SSF101173">
    <property type="entry name" value="Docking domain B of the erythromycin polyketide synthase (DEBS)"/>
    <property type="match status" value="1"/>
</dbReference>
<dbReference type="PANTHER" id="PTHR43775:SF51">
    <property type="entry name" value="INACTIVE PHENOLPHTHIOCEROL SYNTHESIS POLYKETIDE SYNTHASE TYPE I PKS1-RELATED"/>
    <property type="match status" value="1"/>
</dbReference>
<keyword evidence="14" id="KW-1185">Reference proteome</keyword>
<dbReference type="Pfam" id="PF21089">
    <property type="entry name" value="PKS_DH_N"/>
    <property type="match status" value="1"/>
</dbReference>
<dbReference type="InterPro" id="IPR015083">
    <property type="entry name" value="NorB/c/GfsB-D-like_docking"/>
</dbReference>
<dbReference type="InterPro" id="IPR049552">
    <property type="entry name" value="PKS_DH_N"/>
</dbReference>
<dbReference type="InterPro" id="IPR057326">
    <property type="entry name" value="KR_dom"/>
</dbReference>
<evidence type="ECO:0000256" key="1">
    <source>
        <dbReference type="ARBA" id="ARBA00001957"/>
    </source>
</evidence>
<keyword evidence="3" id="KW-0597">Phosphoprotein</keyword>
<feature type="region of interest" description="Disordered" evidence="9">
    <location>
        <begin position="3080"/>
        <end position="3104"/>
    </location>
</feature>
<evidence type="ECO:0000256" key="4">
    <source>
        <dbReference type="ARBA" id="ARBA00022679"/>
    </source>
</evidence>
<dbReference type="CDD" id="cd00833">
    <property type="entry name" value="PKS"/>
    <property type="match status" value="2"/>
</dbReference>
<dbReference type="SMART" id="SM00823">
    <property type="entry name" value="PKS_PP"/>
    <property type="match status" value="2"/>
</dbReference>
<comment type="caution">
    <text evidence="8">Lacks conserved residue(s) required for the propagation of feature annotation.</text>
</comment>
<dbReference type="InterPro" id="IPR036736">
    <property type="entry name" value="ACP-like_sf"/>
</dbReference>
<dbReference type="InterPro" id="IPR050091">
    <property type="entry name" value="PKS_NRPS_Biosynth_Enz"/>
</dbReference>
<dbReference type="Pfam" id="PF00550">
    <property type="entry name" value="PP-binding"/>
    <property type="match status" value="2"/>
</dbReference>
<evidence type="ECO:0000313" key="14">
    <source>
        <dbReference type="Proteomes" id="UP001500751"/>
    </source>
</evidence>
<dbReference type="Proteomes" id="UP001500751">
    <property type="component" value="Unassembled WGS sequence"/>
</dbReference>
<dbReference type="InterPro" id="IPR020841">
    <property type="entry name" value="PKS_Beta-ketoAc_synthase_dom"/>
</dbReference>
<dbReference type="InterPro" id="IPR009081">
    <property type="entry name" value="PP-bd_ACP"/>
</dbReference>
<dbReference type="Gene3D" id="3.40.50.11460">
    <property type="match status" value="1"/>
</dbReference>
<evidence type="ECO:0000256" key="2">
    <source>
        <dbReference type="ARBA" id="ARBA00022450"/>
    </source>
</evidence>
<feature type="domain" description="Ketosynthase family 3 (KS3)" evidence="11">
    <location>
        <begin position="1508"/>
        <end position="1929"/>
    </location>
</feature>
<evidence type="ECO:0000259" key="10">
    <source>
        <dbReference type="PROSITE" id="PS50075"/>
    </source>
</evidence>
<keyword evidence="7" id="KW-0012">Acyltransferase</keyword>
<feature type="domain" description="Ketosynthase family 3 (KS3)" evidence="11">
    <location>
        <begin position="33"/>
        <end position="452"/>
    </location>
</feature>
<dbReference type="InterPro" id="IPR020807">
    <property type="entry name" value="PKS_DH"/>
</dbReference>
<dbReference type="Pfam" id="PF00109">
    <property type="entry name" value="ketoacyl-synt"/>
    <property type="match status" value="2"/>
</dbReference>
<dbReference type="InterPro" id="IPR001227">
    <property type="entry name" value="Ac_transferase_dom_sf"/>
</dbReference>
<dbReference type="Gene3D" id="1.10.1200.10">
    <property type="entry name" value="ACP-like"/>
    <property type="match status" value="2"/>
</dbReference>
<proteinExistence type="predicted"/>
<dbReference type="Pfam" id="PF08659">
    <property type="entry name" value="KR"/>
    <property type="match status" value="1"/>
</dbReference>
<dbReference type="Pfam" id="PF08990">
    <property type="entry name" value="Docking"/>
    <property type="match status" value="1"/>
</dbReference>
<feature type="region of interest" description="C-terminal hotdog fold" evidence="8">
    <location>
        <begin position="1105"/>
        <end position="1267"/>
    </location>
</feature>
<evidence type="ECO:0000259" key="12">
    <source>
        <dbReference type="PROSITE" id="PS52019"/>
    </source>
</evidence>
<comment type="caution">
    <text evidence="13">The sequence shown here is derived from an EMBL/GenBank/DDBJ whole genome shotgun (WGS) entry which is preliminary data.</text>
</comment>
<dbReference type="PROSITE" id="PS00606">
    <property type="entry name" value="KS3_1"/>
    <property type="match status" value="2"/>
</dbReference>
<keyword evidence="5" id="KW-0045">Antibiotic biosynthesis</keyword>
<dbReference type="Pfam" id="PF16197">
    <property type="entry name" value="KAsynt_C_assoc"/>
    <property type="match status" value="2"/>
</dbReference>
<feature type="domain" description="Carrier" evidence="10">
    <location>
        <begin position="2956"/>
        <end position="3031"/>
    </location>
</feature>
<dbReference type="Pfam" id="PF00698">
    <property type="entry name" value="Acyl_transf_1"/>
    <property type="match status" value="2"/>
</dbReference>
<keyword evidence="6" id="KW-0511">Multifunctional enzyme</keyword>
<organism evidence="13 14">
    <name type="scientific">Catenulispora yoronensis</name>
    <dbReference type="NCBI Taxonomy" id="450799"/>
    <lineage>
        <taxon>Bacteria</taxon>
        <taxon>Bacillati</taxon>
        <taxon>Actinomycetota</taxon>
        <taxon>Actinomycetes</taxon>
        <taxon>Catenulisporales</taxon>
        <taxon>Catenulisporaceae</taxon>
        <taxon>Catenulispora</taxon>
    </lineage>
</organism>
<gene>
    <name evidence="13" type="ORF">GCM10009839_57970</name>
</gene>
<dbReference type="SMART" id="SM00825">
    <property type="entry name" value="PKS_KS"/>
    <property type="match status" value="2"/>
</dbReference>
<evidence type="ECO:0000256" key="8">
    <source>
        <dbReference type="PROSITE-ProRule" id="PRU01363"/>
    </source>
</evidence>
<dbReference type="SMART" id="SM00822">
    <property type="entry name" value="PKS_KR"/>
    <property type="match status" value="1"/>
</dbReference>
<dbReference type="InterPro" id="IPR016035">
    <property type="entry name" value="Acyl_Trfase/lysoPLipase"/>
</dbReference>
<dbReference type="InterPro" id="IPR041618">
    <property type="entry name" value="PKS_DE"/>
</dbReference>
<accession>A0ABP5GKQ6</accession>
<dbReference type="InterPro" id="IPR036291">
    <property type="entry name" value="NAD(P)-bd_dom_sf"/>
</dbReference>
<dbReference type="InterPro" id="IPR006162">
    <property type="entry name" value="Ppantetheine_attach_site"/>
</dbReference>
<dbReference type="PANTHER" id="PTHR43775">
    <property type="entry name" value="FATTY ACID SYNTHASE"/>
    <property type="match status" value="1"/>
</dbReference>
<dbReference type="SUPFAM" id="SSF47336">
    <property type="entry name" value="ACP-like"/>
    <property type="match status" value="2"/>
</dbReference>
<dbReference type="PROSITE" id="PS52019">
    <property type="entry name" value="PKS_MFAS_DH"/>
    <property type="match status" value="1"/>
</dbReference>
<dbReference type="Gene3D" id="3.40.366.10">
    <property type="entry name" value="Malonyl-Coenzyme A Acyl Carrier Protein, domain 2"/>
    <property type="match status" value="2"/>
</dbReference>
<dbReference type="InterPro" id="IPR036299">
    <property type="entry name" value="Polyketide_synth_docking_sf"/>
</dbReference>
<dbReference type="Gene3D" id="3.10.129.110">
    <property type="entry name" value="Polyketide synthase dehydratase"/>
    <property type="match status" value="1"/>
</dbReference>
<dbReference type="InterPro" id="IPR016039">
    <property type="entry name" value="Thiolase-like"/>
</dbReference>
<dbReference type="EMBL" id="BAAAQN010000040">
    <property type="protein sequence ID" value="GAA2046140.1"/>
    <property type="molecule type" value="Genomic_DNA"/>
</dbReference>
<dbReference type="SUPFAM" id="SSF55048">
    <property type="entry name" value="Probable ACP-binding domain of malonyl-CoA ACP transacylase"/>
    <property type="match status" value="2"/>
</dbReference>
<feature type="region of interest" description="N-terminal hotdog fold" evidence="8">
    <location>
        <begin position="955"/>
        <end position="1088"/>
    </location>
</feature>
<dbReference type="InterPro" id="IPR014031">
    <property type="entry name" value="Ketoacyl_synth_C"/>
</dbReference>
<dbReference type="Gene3D" id="3.40.50.720">
    <property type="entry name" value="NAD(P)-binding Rossmann-like Domain"/>
    <property type="match status" value="1"/>
</dbReference>
<dbReference type="InterPro" id="IPR014043">
    <property type="entry name" value="Acyl_transferase_dom"/>
</dbReference>
<dbReference type="SMART" id="SM01294">
    <property type="entry name" value="PKS_PP_betabranch"/>
    <property type="match status" value="2"/>
</dbReference>
<evidence type="ECO:0000256" key="5">
    <source>
        <dbReference type="ARBA" id="ARBA00023194"/>
    </source>
</evidence>
<dbReference type="SUPFAM" id="SSF51735">
    <property type="entry name" value="NAD(P)-binding Rossmann-fold domains"/>
    <property type="match status" value="3"/>
</dbReference>